<dbReference type="EMBL" id="DVHN01000021">
    <property type="protein sequence ID" value="HIR87713.1"/>
    <property type="molecule type" value="Genomic_DNA"/>
</dbReference>
<reference evidence="2" key="1">
    <citation type="submission" date="2020-10" db="EMBL/GenBank/DDBJ databases">
        <authorList>
            <person name="Gilroy R."/>
        </authorList>
    </citation>
    <scope>NUCLEOTIDE SEQUENCE</scope>
    <source>
        <strain evidence="2">ChiW13-3771</strain>
    </source>
</reference>
<organism evidence="2 3">
    <name type="scientific">Candidatus Fimimorpha faecalis</name>
    <dbReference type="NCBI Taxonomy" id="2840824"/>
    <lineage>
        <taxon>Bacteria</taxon>
        <taxon>Bacillati</taxon>
        <taxon>Bacillota</taxon>
        <taxon>Clostridia</taxon>
        <taxon>Eubacteriales</taxon>
        <taxon>Candidatus Fimimorpha</taxon>
    </lineage>
</organism>
<dbReference type="PANTHER" id="PTHR34448:SF1">
    <property type="entry name" value="BLL6088 PROTEIN"/>
    <property type="match status" value="1"/>
</dbReference>
<evidence type="ECO:0000313" key="2">
    <source>
        <dbReference type="EMBL" id="HIR87713.1"/>
    </source>
</evidence>
<dbReference type="Pfam" id="PF02073">
    <property type="entry name" value="Peptidase_M29"/>
    <property type="match status" value="1"/>
</dbReference>
<protein>
    <submittedName>
        <fullName evidence="2">Aminopeptidase</fullName>
    </submittedName>
</protein>
<name>A0A9D1ED26_9FIRM</name>
<evidence type="ECO:0000313" key="3">
    <source>
        <dbReference type="Proteomes" id="UP000824201"/>
    </source>
</evidence>
<dbReference type="AlphaFoldDB" id="A0A9D1ED26"/>
<keyword evidence="1" id="KW-0479">Metal-binding</keyword>
<evidence type="ECO:0000256" key="1">
    <source>
        <dbReference type="ARBA" id="ARBA00022723"/>
    </source>
</evidence>
<proteinExistence type="predicted"/>
<dbReference type="GO" id="GO:0004177">
    <property type="term" value="F:aminopeptidase activity"/>
    <property type="evidence" value="ECO:0007669"/>
    <property type="project" value="UniProtKB-KW"/>
</dbReference>
<accession>A0A9D1ED26</accession>
<dbReference type="Proteomes" id="UP000824201">
    <property type="component" value="Unassembled WGS sequence"/>
</dbReference>
<sequence>MWKNNDEALKERFMLAMERIYEIREAVDVKQPYSDYFQTVAAFICKVKEIAEKDAAGTLEELEEDNRRLYEDIVGDRYETSYANPSYSTALMGNEFGKLFSMLYAQMYQMIVFAYAKRLENFIVYAELFIEVYNLMEQEETEFLSVKDTVYWFFSDYSDLFARQQIEDLLITGNTVYEQIIEQSDEDLRYLYKYGMNITENERKMAEFLNKMDKETLKQTAATFVNGYCRGFEVTKRDLSKKDRFELRYAIGLEPLIKASLPLWEEKGLKPTYRHITITTTPANRQFEYDHRYDQAVYLDRQYKERRSQVFRVTYEERKEEARRYAGPVVLETFGEIPFEPKNNADSYRLNEKQQTLSIELASETRSIMNEYIPEDETSFTIIAFPVPEIGDQFEEIFKETMKVNTLDNEKYIKIQQIIIDALDQGKFVRVKGRNENKTDLVIQLHPLTDPEKQTNFENCTADVNIPVGEVFTSPILKGTNGILHISRVFMRGLEYKELELTFKDGMISSYTCKNFDSEEENRAYIKENLMYHRETLPMGEFAIGTNTTAYAMAQKYNIFRRLPILIAEKTGPHFAVGDTCYSHSEDLAVFNPDGKEIIARDNECSVLRKTDPHKAYFACHTDATIPYDELGAIDVVRADGTEIPIIRNSRFVLPGTEELNKALQIE</sequence>
<reference evidence="2" key="2">
    <citation type="journal article" date="2021" name="PeerJ">
        <title>Extensive microbial diversity within the chicken gut microbiome revealed by metagenomics and culture.</title>
        <authorList>
            <person name="Gilroy R."/>
            <person name="Ravi A."/>
            <person name="Getino M."/>
            <person name="Pursley I."/>
            <person name="Horton D.L."/>
            <person name="Alikhan N.F."/>
            <person name="Baker D."/>
            <person name="Gharbi K."/>
            <person name="Hall N."/>
            <person name="Watson M."/>
            <person name="Adriaenssens E.M."/>
            <person name="Foster-Nyarko E."/>
            <person name="Jarju S."/>
            <person name="Secka A."/>
            <person name="Antonio M."/>
            <person name="Oren A."/>
            <person name="Chaudhuri R.R."/>
            <person name="La Ragione R."/>
            <person name="Hildebrand F."/>
            <person name="Pallen M.J."/>
        </authorList>
    </citation>
    <scope>NUCLEOTIDE SEQUENCE</scope>
    <source>
        <strain evidence="2">ChiW13-3771</strain>
    </source>
</reference>
<dbReference type="GO" id="GO:0006508">
    <property type="term" value="P:proteolysis"/>
    <property type="evidence" value="ECO:0007669"/>
    <property type="project" value="InterPro"/>
</dbReference>
<dbReference type="PANTHER" id="PTHR34448">
    <property type="entry name" value="AMINOPEPTIDASE"/>
    <property type="match status" value="1"/>
</dbReference>
<dbReference type="InterPro" id="IPR052170">
    <property type="entry name" value="M29_Exopeptidase"/>
</dbReference>
<gene>
    <name evidence="2" type="ORF">IAC96_02060</name>
</gene>
<comment type="caution">
    <text evidence="2">The sequence shown here is derived from an EMBL/GenBank/DDBJ whole genome shotgun (WGS) entry which is preliminary data.</text>
</comment>
<dbReference type="InterPro" id="IPR000787">
    <property type="entry name" value="Peptidase_M29"/>
</dbReference>
<keyword evidence="2" id="KW-0378">Hydrolase</keyword>
<dbReference type="SUPFAM" id="SSF144052">
    <property type="entry name" value="Thermophilic metalloprotease-like"/>
    <property type="match status" value="1"/>
</dbReference>
<dbReference type="GO" id="GO:0046872">
    <property type="term" value="F:metal ion binding"/>
    <property type="evidence" value="ECO:0007669"/>
    <property type="project" value="UniProtKB-KW"/>
</dbReference>
<keyword evidence="2" id="KW-0031">Aminopeptidase</keyword>
<keyword evidence="2" id="KW-0645">Protease</keyword>